<proteinExistence type="predicted"/>
<evidence type="ECO:0000313" key="1">
    <source>
        <dbReference type="EMBL" id="KAF9473119.1"/>
    </source>
</evidence>
<protein>
    <submittedName>
        <fullName evidence="1">Uncharacterized protein</fullName>
    </submittedName>
</protein>
<dbReference type="AlphaFoldDB" id="A0A9P5YPK3"/>
<accession>A0A9P5YPK3</accession>
<gene>
    <name evidence="1" type="ORF">BDN70DRAFT_966806</name>
</gene>
<comment type="caution">
    <text evidence="1">The sequence shown here is derived from an EMBL/GenBank/DDBJ whole genome shotgun (WGS) entry which is preliminary data.</text>
</comment>
<dbReference type="Proteomes" id="UP000807469">
    <property type="component" value="Unassembled WGS sequence"/>
</dbReference>
<dbReference type="EMBL" id="MU155469">
    <property type="protein sequence ID" value="KAF9473119.1"/>
    <property type="molecule type" value="Genomic_DNA"/>
</dbReference>
<reference evidence="1" key="1">
    <citation type="submission" date="2020-11" db="EMBL/GenBank/DDBJ databases">
        <authorList>
            <consortium name="DOE Joint Genome Institute"/>
            <person name="Ahrendt S."/>
            <person name="Riley R."/>
            <person name="Andreopoulos W."/>
            <person name="Labutti K."/>
            <person name="Pangilinan J."/>
            <person name="Ruiz-Duenas F.J."/>
            <person name="Barrasa J.M."/>
            <person name="Sanchez-Garcia M."/>
            <person name="Camarero S."/>
            <person name="Miyauchi S."/>
            <person name="Serrano A."/>
            <person name="Linde D."/>
            <person name="Babiker R."/>
            <person name="Drula E."/>
            <person name="Ayuso-Fernandez I."/>
            <person name="Pacheco R."/>
            <person name="Padilla G."/>
            <person name="Ferreira P."/>
            <person name="Barriuso J."/>
            <person name="Kellner H."/>
            <person name="Castanera R."/>
            <person name="Alfaro M."/>
            <person name="Ramirez L."/>
            <person name="Pisabarro A.G."/>
            <person name="Kuo A."/>
            <person name="Tritt A."/>
            <person name="Lipzen A."/>
            <person name="He G."/>
            <person name="Yan M."/>
            <person name="Ng V."/>
            <person name="Cullen D."/>
            <person name="Martin F."/>
            <person name="Rosso M.-N."/>
            <person name="Henrissat B."/>
            <person name="Hibbett D."/>
            <person name="Martinez A.T."/>
            <person name="Grigoriev I.V."/>
        </authorList>
    </citation>
    <scope>NUCLEOTIDE SEQUENCE</scope>
    <source>
        <strain evidence="1">CIRM-BRFM 674</strain>
    </source>
</reference>
<keyword evidence="2" id="KW-1185">Reference proteome</keyword>
<dbReference type="OrthoDB" id="3201807at2759"/>
<organism evidence="1 2">
    <name type="scientific">Pholiota conissans</name>
    <dbReference type="NCBI Taxonomy" id="109636"/>
    <lineage>
        <taxon>Eukaryota</taxon>
        <taxon>Fungi</taxon>
        <taxon>Dikarya</taxon>
        <taxon>Basidiomycota</taxon>
        <taxon>Agaricomycotina</taxon>
        <taxon>Agaricomycetes</taxon>
        <taxon>Agaricomycetidae</taxon>
        <taxon>Agaricales</taxon>
        <taxon>Agaricineae</taxon>
        <taxon>Strophariaceae</taxon>
        <taxon>Pholiota</taxon>
    </lineage>
</organism>
<evidence type="ECO:0000313" key="2">
    <source>
        <dbReference type="Proteomes" id="UP000807469"/>
    </source>
</evidence>
<name>A0A9P5YPK3_9AGAR</name>
<sequence>MPLPPPQTQDSPYVLRYAPLWMDSVFRSKTTTEALLSSQRESGYLSPHDYEASITFLTNWHRQYPLLGALAGVGLVYCFRSPKWVTNTKRATLTFTLPFAGYSIGKISLLSAHFKYLNSIENPHGFQQAMEQIQAQAGAPKAGIIMERPYHMSPDDMTPDEISNKVHPPVPQIVLPNPSETQLSTPAKSPHTKWDEIRAANAVSVQNSTWDRLRQQHERKDLKVKTSPVAEEILWADSSEKVDVD</sequence>